<dbReference type="OrthoDB" id="10057959at2759"/>
<feature type="compositionally biased region" description="Basic and acidic residues" evidence="1">
    <location>
        <begin position="55"/>
        <end position="67"/>
    </location>
</feature>
<gene>
    <name evidence="3" type="primary">PGBD4</name>
    <name evidence="3" type="ORF">T07_5196</name>
</gene>
<dbReference type="EMBL" id="JYDL01000220">
    <property type="protein sequence ID" value="KRX13155.1"/>
    <property type="molecule type" value="Genomic_DNA"/>
</dbReference>
<dbReference type="InterPro" id="IPR029526">
    <property type="entry name" value="PGBD"/>
</dbReference>
<sequence length="586" mass="66794">MAVFERNPIFDDEAESESSSSDDVDDAASDYLDQEERLIASDDSSSDDSSEDEPPDAKRTKAAADQDRKFTCKSGRVWTTSVPSATQTRSHNIVRQMCAVFTTASGIQCPGDAIKLLITPAMVNVIVQNTNKKAEKVRREWNEKNPDAPKMWKPTDEEEIYAFIGLLLISGVFQSSDESVSDLWSLNNGRPIFRSVMTENRFKELLRFCRFDDNSTRAARIKCDKLAAFRDMWTMFQTNLKKMYKPSAFLTVDEQLVSTRARSSLKQYMPCKPGKYGIKIFWCCDAETSYPLAGEIYAGKQPGQTGRMNVVDLVKRLVRPWCGKGRNITMDNFFTSIPFAEDLLAKKTTIVGTLRRNKKEVPSELTEARGREVGSSLFCFDRQLTLVSYIPKRKKCVLLLSTMHHDDAVNEDQEGKPDIVLFYNETKSGVDTLDQLVRVYTCKRRTRRWPMVLWFNTLGCAGLAAYVIWTCKNPDWNARKSQRRRLFLMDCGKNLVDIVLQKRAASPPQSLPYTVRKAIEQIGTATSTERSEASKEEKHIYRRCVFCGRKRDKKVKSTCISCRKPCCNEHLRSYCEHCDVNPSTSQ</sequence>
<feature type="compositionally biased region" description="Acidic residues" evidence="1">
    <location>
        <begin position="44"/>
        <end position="54"/>
    </location>
</feature>
<feature type="compositionally biased region" description="Acidic residues" evidence="1">
    <location>
        <begin position="10"/>
        <end position="28"/>
    </location>
</feature>
<organism evidence="3 4">
    <name type="scientific">Trichinella nelsoni</name>
    <dbReference type="NCBI Taxonomy" id="6336"/>
    <lineage>
        <taxon>Eukaryota</taxon>
        <taxon>Metazoa</taxon>
        <taxon>Ecdysozoa</taxon>
        <taxon>Nematoda</taxon>
        <taxon>Enoplea</taxon>
        <taxon>Dorylaimia</taxon>
        <taxon>Trichinellida</taxon>
        <taxon>Trichinellidae</taxon>
        <taxon>Trichinella</taxon>
    </lineage>
</organism>
<comment type="caution">
    <text evidence="3">The sequence shown here is derived from an EMBL/GenBank/DDBJ whole genome shotgun (WGS) entry which is preliminary data.</text>
</comment>
<dbReference type="Proteomes" id="UP000054630">
    <property type="component" value="Unassembled WGS sequence"/>
</dbReference>
<keyword evidence="4" id="KW-1185">Reference proteome</keyword>
<feature type="region of interest" description="Disordered" evidence="1">
    <location>
        <begin position="1"/>
        <end position="67"/>
    </location>
</feature>
<dbReference type="PANTHER" id="PTHR46599:SF6">
    <property type="entry name" value="DUAL SPECIFICITY PHOSPHATASE 26"/>
    <property type="match status" value="1"/>
</dbReference>
<name>A0A0V0RF73_9BILA</name>
<dbReference type="AlphaFoldDB" id="A0A0V0RF73"/>
<dbReference type="Pfam" id="PF13843">
    <property type="entry name" value="DDE_Tnp_1_7"/>
    <property type="match status" value="1"/>
</dbReference>
<feature type="domain" description="PiggyBac transposable element-derived protein" evidence="2">
    <location>
        <begin position="115"/>
        <end position="455"/>
    </location>
</feature>
<protein>
    <submittedName>
        <fullName evidence="3">PiggyBac transposable element-derived protein 4</fullName>
    </submittedName>
</protein>
<evidence type="ECO:0000259" key="2">
    <source>
        <dbReference type="Pfam" id="PF13843"/>
    </source>
</evidence>
<accession>A0A0V0RF73</accession>
<evidence type="ECO:0000313" key="3">
    <source>
        <dbReference type="EMBL" id="KRX13155.1"/>
    </source>
</evidence>
<proteinExistence type="predicted"/>
<reference evidence="3 4" key="1">
    <citation type="submission" date="2015-01" db="EMBL/GenBank/DDBJ databases">
        <title>Evolution of Trichinella species and genotypes.</title>
        <authorList>
            <person name="Korhonen P.K."/>
            <person name="Edoardo P."/>
            <person name="Giuseppe L.R."/>
            <person name="Gasser R.B."/>
        </authorList>
    </citation>
    <scope>NUCLEOTIDE SEQUENCE [LARGE SCALE GENOMIC DNA]</scope>
    <source>
        <strain evidence="3">ISS37</strain>
    </source>
</reference>
<dbReference type="PANTHER" id="PTHR46599">
    <property type="entry name" value="PIGGYBAC TRANSPOSABLE ELEMENT-DERIVED PROTEIN 4"/>
    <property type="match status" value="1"/>
</dbReference>
<evidence type="ECO:0000256" key="1">
    <source>
        <dbReference type="SAM" id="MobiDB-lite"/>
    </source>
</evidence>
<evidence type="ECO:0000313" key="4">
    <source>
        <dbReference type="Proteomes" id="UP000054630"/>
    </source>
</evidence>